<keyword evidence="2" id="KW-0812">Transmembrane</keyword>
<evidence type="ECO:0000256" key="4">
    <source>
        <dbReference type="ARBA" id="ARBA00023136"/>
    </source>
</evidence>
<evidence type="ECO:0000313" key="6">
    <source>
        <dbReference type="EMBL" id="CAH1000370.1"/>
    </source>
</evidence>
<evidence type="ECO:0008006" key="8">
    <source>
        <dbReference type="Google" id="ProtNLM"/>
    </source>
</evidence>
<evidence type="ECO:0000256" key="2">
    <source>
        <dbReference type="ARBA" id="ARBA00022692"/>
    </source>
</evidence>
<keyword evidence="7" id="KW-1185">Reference proteome</keyword>
<organism evidence="6 7">
    <name type="scientific">Neolewinella maritima</name>
    <dbReference type="NCBI Taxonomy" id="1383882"/>
    <lineage>
        <taxon>Bacteria</taxon>
        <taxon>Pseudomonadati</taxon>
        <taxon>Bacteroidota</taxon>
        <taxon>Saprospiria</taxon>
        <taxon>Saprospirales</taxon>
        <taxon>Lewinellaceae</taxon>
        <taxon>Neolewinella</taxon>
    </lineage>
</organism>
<dbReference type="Proteomes" id="UP000837803">
    <property type="component" value="Unassembled WGS sequence"/>
</dbReference>
<dbReference type="PANTHER" id="PTHR30386">
    <property type="entry name" value="MEMBRANE FUSION SUBUNIT OF EMRAB-TOLC MULTIDRUG EFFLUX PUMP"/>
    <property type="match status" value="1"/>
</dbReference>
<gene>
    <name evidence="6" type="ORF">LEM8419_01523</name>
</gene>
<proteinExistence type="predicted"/>
<keyword evidence="5" id="KW-0175">Coiled coil</keyword>
<name>A0ABM9B008_9BACT</name>
<dbReference type="EMBL" id="CAKLPZ010000001">
    <property type="protein sequence ID" value="CAH1000370.1"/>
    <property type="molecule type" value="Genomic_DNA"/>
</dbReference>
<sequence length="394" mass="43202">MLLLTVLCGGLLLLSGLFYYPSTLHGTLTLTTVDPPRQLPARRDFTIEQVLVQDQEMVQAGQTILVATDARARFEHVLALEDRLLEYRGATPAKLVTLTLSPRLLLGPIQEAVNTFQQQQEIYQNVADRRLEGLTSAELANKIGASEREVRQLRMERSALEDRLAEARMEVEREETLQGEGLRNEARLAAARESVTEAEEQLQEQSAALRSASLSIELMTNQIDAYRSGRQGSSRQAALALSQAFEELQVAVASWKREFTVVSPVTGTVVLQPEIRPKTYLREGQLVATILPADAGQTIGRLTLPVRGSGRLSVGQPVIVAFDRWPALEYGSVMGEVKAIGAVPVDGSINLEVRFPNGLTTTTGGQLEGSPLMQGRASVIVDRRRVIQRLLGSN</sequence>
<keyword evidence="4" id="KW-0472">Membrane</keyword>
<comment type="subcellular location">
    <subcellularLocation>
        <location evidence="1">Membrane</location>
        <topology evidence="1">Single-pass membrane protein</topology>
    </subcellularLocation>
</comment>
<dbReference type="PANTHER" id="PTHR30386:SF26">
    <property type="entry name" value="TRANSPORT PROTEIN COMB"/>
    <property type="match status" value="1"/>
</dbReference>
<evidence type="ECO:0000256" key="1">
    <source>
        <dbReference type="ARBA" id="ARBA00004167"/>
    </source>
</evidence>
<evidence type="ECO:0000313" key="7">
    <source>
        <dbReference type="Proteomes" id="UP000837803"/>
    </source>
</evidence>
<dbReference type="InterPro" id="IPR050739">
    <property type="entry name" value="MFP"/>
</dbReference>
<evidence type="ECO:0000256" key="3">
    <source>
        <dbReference type="ARBA" id="ARBA00022989"/>
    </source>
</evidence>
<feature type="coiled-coil region" evidence="5">
    <location>
        <begin position="136"/>
        <end position="215"/>
    </location>
</feature>
<keyword evidence="3" id="KW-1133">Transmembrane helix</keyword>
<comment type="caution">
    <text evidence="6">The sequence shown here is derived from an EMBL/GenBank/DDBJ whole genome shotgun (WGS) entry which is preliminary data.</text>
</comment>
<protein>
    <recommendedName>
        <fullName evidence="8">HlyD family efflux transporter periplasmic adaptor subunit</fullName>
    </recommendedName>
</protein>
<evidence type="ECO:0000256" key="5">
    <source>
        <dbReference type="SAM" id="Coils"/>
    </source>
</evidence>
<accession>A0ABM9B008</accession>
<reference evidence="6" key="1">
    <citation type="submission" date="2021-12" db="EMBL/GenBank/DDBJ databases">
        <authorList>
            <person name="Rodrigo-Torres L."/>
            <person name="Arahal R. D."/>
            <person name="Lucena T."/>
        </authorList>
    </citation>
    <scope>NUCLEOTIDE SEQUENCE</scope>
    <source>
        <strain evidence="6">CECT 8419</strain>
    </source>
</reference>